<organism evidence="1 2">
    <name type="scientific">Petrolisthes manimaculis</name>
    <dbReference type="NCBI Taxonomy" id="1843537"/>
    <lineage>
        <taxon>Eukaryota</taxon>
        <taxon>Metazoa</taxon>
        <taxon>Ecdysozoa</taxon>
        <taxon>Arthropoda</taxon>
        <taxon>Crustacea</taxon>
        <taxon>Multicrustacea</taxon>
        <taxon>Malacostraca</taxon>
        <taxon>Eumalacostraca</taxon>
        <taxon>Eucarida</taxon>
        <taxon>Decapoda</taxon>
        <taxon>Pleocyemata</taxon>
        <taxon>Anomura</taxon>
        <taxon>Galatheoidea</taxon>
        <taxon>Porcellanidae</taxon>
        <taxon>Petrolisthes</taxon>
    </lineage>
</organism>
<gene>
    <name evidence="1" type="ORF">Pmani_013480</name>
</gene>
<protein>
    <submittedName>
        <fullName evidence="1">Uncharacterized protein</fullName>
    </submittedName>
</protein>
<keyword evidence="2" id="KW-1185">Reference proteome</keyword>
<accession>A0AAE1PVW8</accession>
<dbReference type="Proteomes" id="UP001292094">
    <property type="component" value="Unassembled WGS sequence"/>
</dbReference>
<evidence type="ECO:0000313" key="1">
    <source>
        <dbReference type="EMBL" id="KAK4315309.1"/>
    </source>
</evidence>
<proteinExistence type="predicted"/>
<evidence type="ECO:0000313" key="2">
    <source>
        <dbReference type="Proteomes" id="UP001292094"/>
    </source>
</evidence>
<reference evidence="1" key="1">
    <citation type="submission" date="2023-11" db="EMBL/GenBank/DDBJ databases">
        <title>Genome assemblies of two species of porcelain crab, Petrolisthes cinctipes and Petrolisthes manimaculis (Anomura: Porcellanidae).</title>
        <authorList>
            <person name="Angst P."/>
        </authorList>
    </citation>
    <scope>NUCLEOTIDE SEQUENCE</scope>
    <source>
        <strain evidence="1">PB745_02</strain>
        <tissue evidence="1">Gill</tissue>
    </source>
</reference>
<comment type="caution">
    <text evidence="1">The sequence shown here is derived from an EMBL/GenBank/DDBJ whole genome shotgun (WGS) entry which is preliminary data.</text>
</comment>
<dbReference type="EMBL" id="JAWZYT010001119">
    <property type="protein sequence ID" value="KAK4315309.1"/>
    <property type="molecule type" value="Genomic_DNA"/>
</dbReference>
<sequence>MTPDSNTQPSTFVMAVNDITSNNSPVVVAQLGCVQEGSAESIRAILPNAEEMDEDELQQMADNLNDAQTAAARHTYAVSPATSVPLLEDDIAALAHTPSRFHQHPGSQHHKPKCWSSTAFPHSTLLPFSSSPRSAKLLPQSIS</sequence>
<name>A0AAE1PVW8_9EUCA</name>
<dbReference type="AlphaFoldDB" id="A0AAE1PVW8"/>